<dbReference type="EMBL" id="JMCC02000041">
    <property type="protein sequence ID" value="KIG16232.1"/>
    <property type="molecule type" value="Genomic_DNA"/>
</dbReference>
<evidence type="ECO:0000313" key="2">
    <source>
        <dbReference type="Proteomes" id="UP000031599"/>
    </source>
</evidence>
<gene>
    <name evidence="1" type="ORF">DB30_04844</name>
</gene>
<dbReference type="Proteomes" id="UP000031599">
    <property type="component" value="Unassembled WGS sequence"/>
</dbReference>
<name>A0A0C2D8E7_9BACT</name>
<dbReference type="AlphaFoldDB" id="A0A0C2D8E7"/>
<comment type="caution">
    <text evidence="1">The sequence shown here is derived from an EMBL/GenBank/DDBJ whole genome shotgun (WGS) entry which is preliminary data.</text>
</comment>
<protein>
    <submittedName>
        <fullName evidence="1">Uncharacterized protein</fullName>
    </submittedName>
</protein>
<reference evidence="1 2" key="1">
    <citation type="submission" date="2014-12" db="EMBL/GenBank/DDBJ databases">
        <title>Genome assembly of Enhygromyxa salina DSM 15201.</title>
        <authorList>
            <person name="Sharma G."/>
            <person name="Subramanian S."/>
        </authorList>
    </citation>
    <scope>NUCLEOTIDE SEQUENCE [LARGE SCALE GENOMIC DNA]</scope>
    <source>
        <strain evidence="1 2">DSM 15201</strain>
    </source>
</reference>
<sequence>MLPLQSVRVVMQDEHRLLLEGPHQIPINEQIVRGLETPLEAIQRTLGSLGSDTTWRAARCTIPLVFPLRVRTSTVEIGPELRAKPVHPGAQNIENSNKFS</sequence>
<organism evidence="1 2">
    <name type="scientific">Enhygromyxa salina</name>
    <dbReference type="NCBI Taxonomy" id="215803"/>
    <lineage>
        <taxon>Bacteria</taxon>
        <taxon>Pseudomonadati</taxon>
        <taxon>Myxococcota</taxon>
        <taxon>Polyangia</taxon>
        <taxon>Nannocystales</taxon>
        <taxon>Nannocystaceae</taxon>
        <taxon>Enhygromyxa</taxon>
    </lineage>
</organism>
<evidence type="ECO:0000313" key="1">
    <source>
        <dbReference type="EMBL" id="KIG16232.1"/>
    </source>
</evidence>
<proteinExistence type="predicted"/>
<accession>A0A0C2D8E7</accession>